<dbReference type="EMBL" id="AXDY01000001">
    <property type="protein sequence ID" value="ERS94601.1"/>
    <property type="molecule type" value="Genomic_DNA"/>
</dbReference>
<dbReference type="PANTHER" id="PTHR43788">
    <property type="entry name" value="DNA2/NAM7 HELICASE FAMILY MEMBER"/>
    <property type="match status" value="1"/>
</dbReference>
<evidence type="ECO:0000256" key="2">
    <source>
        <dbReference type="ARBA" id="ARBA00022741"/>
    </source>
</evidence>
<evidence type="ECO:0008006" key="11">
    <source>
        <dbReference type="Google" id="ProtNLM"/>
    </source>
</evidence>
<keyword evidence="10" id="KW-1185">Reference proteome</keyword>
<evidence type="ECO:0000313" key="9">
    <source>
        <dbReference type="EMBL" id="ERS94601.1"/>
    </source>
</evidence>
<evidence type="ECO:0000256" key="1">
    <source>
        <dbReference type="ARBA" id="ARBA00007913"/>
    </source>
</evidence>
<sequence length="1038" mass="120057">MSHLVQNTLSAWALIETLQPGEVEGIDDYLDKKIFEAQYKQKVMHNFEVFKPIWEEDDYKLKEYAAKQGQLQFQMYRHCFKFAEIEKILRQMFKEEEVYNESQKDCYGYTFMVDKQGNVLTDTIYVPMLMSAMKGLKKNQNADIESEYEHNMERFRLECEGILGDNPLTEARLNKMDKLYTKYFERYETQYSRFFKHAIAIRYVTPEEEMDELNSFFLSDIEAAKASPNATLTQYIEGVADTEKTEIDENRALIEEILQPKYYPDGRWPSLVEHRLSLMQQVAVNRITSGTSKVNSVNGPPGTGKTTLLKDIFAHNIVERAKEMIKLSSPYKAFDKRKIHETDRFDTHFLNENIAQFKMVVASSNNGAVENITKDLPKVDEIIRKDGDSKFPEYERAYQDEAEKLAGFANIAEKIIEEPAWGMFSVALGKKKNIDLANKYAVISKEEGLTSYLSEQKENTDYKDWKEAKKAFKQTLDKITELKTEIEKGVQLNAHYQNAESKVRQLGKESVQNARIVEKLNEELNRLKTLKVEVDKELDESSDEIKLLNHTMDQEKNKGLFGKVAQLFNGDNQTSSNHNLSEKAAKLMDEREQLKAKRKDIKEKETEFEKHKRDVEGRLKEDEKTLEKLKADLQKFSEFKKQHDNVQFSDDAFWAKTNYDERQEKVLNTSDELQFYRGLLFIQAMVLHKILLILNYKSVQSGLWDFVKRHEYIKDKYEKVENAWNILHLVYPVVSTTFASFRNMYRDMSKDFIDYLYIDEAGQAVPQAAVGALQRSRKVVAVGDPIQIEPVVTLDPYLINSVRKAYNVPERLVSVEASVQSLADNANAYGYWKGTDTDEKEWIGIPLWVHRRCLNPMFDISNIIAYEEKMVLPPYIKKKPGQAAWLDIKGKAGPKQYVKEQGEAVVQHLLEDWKQAKASGEEIPSVFVISPFTKVKSEIQKAVSNRLKDSFDMTWREARSWANKSIGTVHTFQGKEADKVYFVTGTDETQNGAIQWSCQKPNLINVAVTRAKKAFVIVGDKERISKLENYDVVANNVD</sequence>
<reference evidence="9 10" key="1">
    <citation type="journal article" date="2013" name="Genome Announc.">
        <title>Draft Genome Sequence of Staphylococcus simulans UMC-CNS-990, Isolated from a Case of Chronic Bovine Mastitis.</title>
        <authorList>
            <person name="Calcutt M.J."/>
            <person name="Foecking M.F."/>
            <person name="Hsieh H.Y."/>
            <person name="Perry J."/>
            <person name="Stewart G.C."/>
            <person name="Middleton J.R."/>
        </authorList>
    </citation>
    <scope>NUCLEOTIDE SEQUENCE [LARGE SCALE GENOMIC DNA]</scope>
    <source>
        <strain evidence="9 10">UMC-CNS-990</strain>
    </source>
</reference>
<feature type="coiled-coil region" evidence="6">
    <location>
        <begin position="513"/>
        <end position="639"/>
    </location>
</feature>
<dbReference type="InterPro" id="IPR050534">
    <property type="entry name" value="Coronavir_polyprotein_1ab"/>
</dbReference>
<evidence type="ECO:0000256" key="5">
    <source>
        <dbReference type="ARBA" id="ARBA00022840"/>
    </source>
</evidence>
<evidence type="ECO:0000256" key="3">
    <source>
        <dbReference type="ARBA" id="ARBA00022801"/>
    </source>
</evidence>
<evidence type="ECO:0000256" key="4">
    <source>
        <dbReference type="ARBA" id="ARBA00022806"/>
    </source>
</evidence>
<evidence type="ECO:0000259" key="8">
    <source>
        <dbReference type="Pfam" id="PF13087"/>
    </source>
</evidence>
<comment type="similarity">
    <text evidence="1">Belongs to the DNA2/NAM7 helicase family.</text>
</comment>
<dbReference type="Pfam" id="PF13086">
    <property type="entry name" value="AAA_11"/>
    <property type="match status" value="1"/>
</dbReference>
<dbReference type="InterPro" id="IPR041677">
    <property type="entry name" value="DNA2/NAM7_AAA_11"/>
</dbReference>
<gene>
    <name evidence="9" type="ORF">SSIM_00475</name>
</gene>
<dbReference type="InterPro" id="IPR027417">
    <property type="entry name" value="P-loop_NTPase"/>
</dbReference>
<feature type="domain" description="DNA2/NAM7 helicase helicase" evidence="7">
    <location>
        <begin position="714"/>
        <end position="792"/>
    </location>
</feature>
<keyword evidence="6" id="KW-0175">Coiled coil</keyword>
<keyword evidence="5" id="KW-0067">ATP-binding</keyword>
<comment type="caution">
    <text evidence="9">The sequence shown here is derived from an EMBL/GenBank/DDBJ whole genome shotgun (WGS) entry which is preliminary data.</text>
</comment>
<feature type="domain" description="DNA2/NAM7 helicase-like C-terminal" evidence="8">
    <location>
        <begin position="896"/>
        <end position="1021"/>
    </location>
</feature>
<keyword evidence="2" id="KW-0547">Nucleotide-binding</keyword>
<name>A0ABN0PGM3_STASI</name>
<keyword evidence="4" id="KW-0347">Helicase</keyword>
<proteinExistence type="inferred from homology"/>
<organism evidence="9 10">
    <name type="scientific">Staphylococcus simulans UMC-CNS-990</name>
    <dbReference type="NCBI Taxonomy" id="1405498"/>
    <lineage>
        <taxon>Bacteria</taxon>
        <taxon>Bacillati</taxon>
        <taxon>Bacillota</taxon>
        <taxon>Bacilli</taxon>
        <taxon>Bacillales</taxon>
        <taxon>Staphylococcaceae</taxon>
        <taxon>Staphylococcus</taxon>
    </lineage>
</organism>
<dbReference type="PANTHER" id="PTHR43788:SF8">
    <property type="entry name" value="DNA-BINDING PROTEIN SMUBP-2"/>
    <property type="match status" value="1"/>
</dbReference>
<dbReference type="Proteomes" id="UP000017131">
    <property type="component" value="Unassembled WGS sequence"/>
</dbReference>
<dbReference type="Gene3D" id="3.40.50.300">
    <property type="entry name" value="P-loop containing nucleotide triphosphate hydrolases"/>
    <property type="match status" value="3"/>
</dbReference>
<dbReference type="Pfam" id="PF13087">
    <property type="entry name" value="AAA_12"/>
    <property type="match status" value="1"/>
</dbReference>
<accession>A0ABN0PGM3</accession>
<protein>
    <recommendedName>
        <fullName evidence="11">ATPase</fullName>
    </recommendedName>
</protein>
<keyword evidence="3" id="KW-0378">Hydrolase</keyword>
<evidence type="ECO:0000313" key="10">
    <source>
        <dbReference type="Proteomes" id="UP000017131"/>
    </source>
</evidence>
<dbReference type="InterPro" id="IPR041679">
    <property type="entry name" value="DNA2/NAM7-like_C"/>
</dbReference>
<evidence type="ECO:0000256" key="6">
    <source>
        <dbReference type="SAM" id="Coils"/>
    </source>
</evidence>
<evidence type="ECO:0000259" key="7">
    <source>
        <dbReference type="Pfam" id="PF13086"/>
    </source>
</evidence>
<dbReference type="RefSeq" id="WP_023014796.1">
    <property type="nucleotide sequence ID" value="NZ_AXDY01000001.1"/>
</dbReference>
<dbReference type="SUPFAM" id="SSF52540">
    <property type="entry name" value="P-loop containing nucleoside triphosphate hydrolases"/>
    <property type="match status" value="1"/>
</dbReference>